<protein>
    <recommendedName>
        <fullName evidence="2">CCHC-type domain-containing protein</fullName>
    </recommendedName>
</protein>
<feature type="domain" description="CCHC-type" evidence="2">
    <location>
        <begin position="131"/>
        <end position="144"/>
    </location>
</feature>
<dbReference type="PANTHER" id="PTHR31286">
    <property type="entry name" value="GLYCINE-RICH CELL WALL STRUCTURAL PROTEIN 1.8-LIKE"/>
    <property type="match status" value="1"/>
</dbReference>
<dbReference type="Pfam" id="PF14111">
    <property type="entry name" value="DUF4283"/>
    <property type="match status" value="1"/>
</dbReference>
<keyword evidence="1" id="KW-0863">Zinc-finger</keyword>
<accession>A0A9Q1K7F2</accession>
<dbReference type="EMBL" id="JAKOGI010000282">
    <property type="protein sequence ID" value="KAJ8437736.1"/>
    <property type="molecule type" value="Genomic_DNA"/>
</dbReference>
<dbReference type="OrthoDB" id="1938170at2759"/>
<dbReference type="AlphaFoldDB" id="A0A9Q1K7F2"/>
<gene>
    <name evidence="3" type="ORF">Cgig2_009451</name>
</gene>
<evidence type="ECO:0000259" key="2">
    <source>
        <dbReference type="PROSITE" id="PS50158"/>
    </source>
</evidence>
<dbReference type="Proteomes" id="UP001153076">
    <property type="component" value="Unassembled WGS sequence"/>
</dbReference>
<dbReference type="InterPro" id="IPR001878">
    <property type="entry name" value="Znf_CCHC"/>
</dbReference>
<dbReference type="InterPro" id="IPR040256">
    <property type="entry name" value="At4g02000-like"/>
</dbReference>
<organism evidence="3 4">
    <name type="scientific">Carnegiea gigantea</name>
    <dbReference type="NCBI Taxonomy" id="171969"/>
    <lineage>
        <taxon>Eukaryota</taxon>
        <taxon>Viridiplantae</taxon>
        <taxon>Streptophyta</taxon>
        <taxon>Embryophyta</taxon>
        <taxon>Tracheophyta</taxon>
        <taxon>Spermatophyta</taxon>
        <taxon>Magnoliopsida</taxon>
        <taxon>eudicotyledons</taxon>
        <taxon>Gunneridae</taxon>
        <taxon>Pentapetalae</taxon>
        <taxon>Caryophyllales</taxon>
        <taxon>Cactineae</taxon>
        <taxon>Cactaceae</taxon>
        <taxon>Cactoideae</taxon>
        <taxon>Echinocereeae</taxon>
        <taxon>Carnegiea</taxon>
    </lineage>
</organism>
<proteinExistence type="predicted"/>
<reference evidence="3" key="1">
    <citation type="submission" date="2022-04" db="EMBL/GenBank/DDBJ databases">
        <title>Carnegiea gigantea Genome sequencing and assembly v2.</title>
        <authorList>
            <person name="Copetti D."/>
            <person name="Sanderson M.J."/>
            <person name="Burquez A."/>
            <person name="Wojciechowski M.F."/>
        </authorList>
    </citation>
    <scope>NUCLEOTIDE SEQUENCE</scope>
    <source>
        <strain evidence="3">SGP5-SGP5p</strain>
        <tissue evidence="3">Aerial part</tissue>
    </source>
</reference>
<dbReference type="PANTHER" id="PTHR31286:SF167">
    <property type="entry name" value="OS09G0268800 PROTEIN"/>
    <property type="match status" value="1"/>
</dbReference>
<keyword evidence="4" id="KW-1185">Reference proteome</keyword>
<name>A0A9Q1K7F2_9CARY</name>
<evidence type="ECO:0000313" key="3">
    <source>
        <dbReference type="EMBL" id="KAJ8437736.1"/>
    </source>
</evidence>
<evidence type="ECO:0000313" key="4">
    <source>
        <dbReference type="Proteomes" id="UP001153076"/>
    </source>
</evidence>
<dbReference type="PROSITE" id="PS50158">
    <property type="entry name" value="ZF_CCHC"/>
    <property type="match status" value="1"/>
</dbReference>
<keyword evidence="1" id="KW-0479">Metal-binding</keyword>
<dbReference type="GO" id="GO:0003676">
    <property type="term" value="F:nucleic acid binding"/>
    <property type="evidence" value="ECO:0007669"/>
    <property type="project" value="InterPro"/>
</dbReference>
<dbReference type="GO" id="GO:0008270">
    <property type="term" value="F:zinc ion binding"/>
    <property type="evidence" value="ECO:0007669"/>
    <property type="project" value="UniProtKB-KW"/>
</dbReference>
<dbReference type="InterPro" id="IPR025558">
    <property type="entry name" value="DUF4283"/>
</dbReference>
<keyword evidence="1" id="KW-0862">Zinc</keyword>
<evidence type="ECO:0000256" key="1">
    <source>
        <dbReference type="PROSITE-ProRule" id="PRU00047"/>
    </source>
</evidence>
<comment type="caution">
    <text evidence="3">The sequence shown here is derived from an EMBL/GenBank/DDBJ whole genome shotgun (WGS) entry which is preliminary data.</text>
</comment>
<sequence>MVITDLDQNLFVFKFFSHSDKDFVMEEGPWAFDGHVLLLREIDANEQPSKIKFSTVCFWLKIHDLPTNMRSRKFAEHLANKIGSFVDVDPADLLIPSKALKIRVDCDLNKPLRRGLMVKLSNTPTWLPDFCYACGLLGHAYRRCMLFGPTIPETDLQHGPWIRALLVKKKAKENIQEILQERERLLGLREVDSTSRAKMKLSYEISANAAMNVDTIPLIIPTDMTKRKKDKADSLGSGPSFMWRSLHHAEWVVEQGSRWLVGDDWSLNIHSKWIPRPMSFKVLTPMKADATLLWVSNLIDYQQGEWNDALVKSLFLPIDAEAILNIPLCST</sequence>